<proteinExistence type="predicted"/>
<evidence type="ECO:0000313" key="2">
    <source>
        <dbReference type="EMBL" id="KAF2828679.1"/>
    </source>
</evidence>
<organism evidence="2 3">
    <name type="scientific">Ophiobolus disseminans</name>
    <dbReference type="NCBI Taxonomy" id="1469910"/>
    <lineage>
        <taxon>Eukaryota</taxon>
        <taxon>Fungi</taxon>
        <taxon>Dikarya</taxon>
        <taxon>Ascomycota</taxon>
        <taxon>Pezizomycotina</taxon>
        <taxon>Dothideomycetes</taxon>
        <taxon>Pleosporomycetidae</taxon>
        <taxon>Pleosporales</taxon>
        <taxon>Pleosporineae</taxon>
        <taxon>Phaeosphaeriaceae</taxon>
        <taxon>Ophiobolus</taxon>
    </lineage>
</organism>
<evidence type="ECO:0000313" key="3">
    <source>
        <dbReference type="Proteomes" id="UP000799424"/>
    </source>
</evidence>
<evidence type="ECO:0000256" key="1">
    <source>
        <dbReference type="SAM" id="MobiDB-lite"/>
    </source>
</evidence>
<dbReference type="AlphaFoldDB" id="A0A6A7A7G3"/>
<dbReference type="EMBL" id="MU006222">
    <property type="protein sequence ID" value="KAF2828679.1"/>
    <property type="molecule type" value="Genomic_DNA"/>
</dbReference>
<sequence length="97" mass="10738">MSASDPANDGTFEMLDHLPDTRERDETSGDSNGFGNTSASTFTDRESCGEKHNLATSTTQPRKRKKKTNADKDVMQHVPAAVEKRRSDDDVDKDAEH</sequence>
<feature type="region of interest" description="Disordered" evidence="1">
    <location>
        <begin position="1"/>
        <end position="97"/>
    </location>
</feature>
<protein>
    <submittedName>
        <fullName evidence="2">Uncharacterized protein</fullName>
    </submittedName>
</protein>
<feature type="compositionally biased region" description="Polar residues" evidence="1">
    <location>
        <begin position="29"/>
        <end position="42"/>
    </location>
</feature>
<feature type="compositionally biased region" description="Basic and acidic residues" evidence="1">
    <location>
        <begin position="14"/>
        <end position="27"/>
    </location>
</feature>
<feature type="compositionally biased region" description="Basic and acidic residues" evidence="1">
    <location>
        <begin position="43"/>
        <end position="53"/>
    </location>
</feature>
<accession>A0A6A7A7G3</accession>
<name>A0A6A7A7G3_9PLEO</name>
<feature type="compositionally biased region" description="Basic and acidic residues" evidence="1">
    <location>
        <begin position="82"/>
        <end position="97"/>
    </location>
</feature>
<gene>
    <name evidence="2" type="ORF">CC86DRAFT_404577</name>
</gene>
<keyword evidence="3" id="KW-1185">Reference proteome</keyword>
<dbReference type="Proteomes" id="UP000799424">
    <property type="component" value="Unassembled WGS sequence"/>
</dbReference>
<reference evidence="2" key="1">
    <citation type="journal article" date="2020" name="Stud. Mycol.">
        <title>101 Dothideomycetes genomes: a test case for predicting lifestyles and emergence of pathogens.</title>
        <authorList>
            <person name="Haridas S."/>
            <person name="Albert R."/>
            <person name="Binder M."/>
            <person name="Bloem J."/>
            <person name="Labutti K."/>
            <person name="Salamov A."/>
            <person name="Andreopoulos B."/>
            <person name="Baker S."/>
            <person name="Barry K."/>
            <person name="Bills G."/>
            <person name="Bluhm B."/>
            <person name="Cannon C."/>
            <person name="Castanera R."/>
            <person name="Culley D."/>
            <person name="Daum C."/>
            <person name="Ezra D."/>
            <person name="Gonzalez J."/>
            <person name="Henrissat B."/>
            <person name="Kuo A."/>
            <person name="Liang C."/>
            <person name="Lipzen A."/>
            <person name="Lutzoni F."/>
            <person name="Magnuson J."/>
            <person name="Mondo S."/>
            <person name="Nolan M."/>
            <person name="Ohm R."/>
            <person name="Pangilinan J."/>
            <person name="Park H.-J."/>
            <person name="Ramirez L."/>
            <person name="Alfaro M."/>
            <person name="Sun H."/>
            <person name="Tritt A."/>
            <person name="Yoshinaga Y."/>
            <person name="Zwiers L.-H."/>
            <person name="Turgeon B."/>
            <person name="Goodwin S."/>
            <person name="Spatafora J."/>
            <person name="Crous P."/>
            <person name="Grigoriev I."/>
        </authorList>
    </citation>
    <scope>NUCLEOTIDE SEQUENCE</scope>
    <source>
        <strain evidence="2">CBS 113818</strain>
    </source>
</reference>